<dbReference type="Proteomes" id="UP000596742">
    <property type="component" value="Unassembled WGS sequence"/>
</dbReference>
<comment type="caution">
    <text evidence="1">The sequence shown here is derived from an EMBL/GenBank/DDBJ whole genome shotgun (WGS) entry which is preliminary data.</text>
</comment>
<dbReference type="EMBL" id="UYJE01003178">
    <property type="protein sequence ID" value="VDI17162.1"/>
    <property type="molecule type" value="Genomic_DNA"/>
</dbReference>
<reference evidence="1" key="1">
    <citation type="submission" date="2018-11" db="EMBL/GenBank/DDBJ databases">
        <authorList>
            <person name="Alioto T."/>
            <person name="Alioto T."/>
        </authorList>
    </citation>
    <scope>NUCLEOTIDE SEQUENCE</scope>
</reference>
<accession>A0A8B6DCF0</accession>
<keyword evidence="2" id="KW-1185">Reference proteome</keyword>
<gene>
    <name evidence="1" type="ORF">MGAL_10B045205</name>
</gene>
<proteinExistence type="predicted"/>
<organism evidence="1 2">
    <name type="scientific">Mytilus galloprovincialis</name>
    <name type="common">Mediterranean mussel</name>
    <dbReference type="NCBI Taxonomy" id="29158"/>
    <lineage>
        <taxon>Eukaryota</taxon>
        <taxon>Metazoa</taxon>
        <taxon>Spiralia</taxon>
        <taxon>Lophotrochozoa</taxon>
        <taxon>Mollusca</taxon>
        <taxon>Bivalvia</taxon>
        <taxon>Autobranchia</taxon>
        <taxon>Pteriomorphia</taxon>
        <taxon>Mytilida</taxon>
        <taxon>Mytiloidea</taxon>
        <taxon>Mytilidae</taxon>
        <taxon>Mytilinae</taxon>
        <taxon>Mytilus</taxon>
    </lineage>
</organism>
<evidence type="ECO:0000313" key="2">
    <source>
        <dbReference type="Proteomes" id="UP000596742"/>
    </source>
</evidence>
<evidence type="ECO:0000313" key="1">
    <source>
        <dbReference type="EMBL" id="VDI17162.1"/>
    </source>
</evidence>
<protein>
    <submittedName>
        <fullName evidence="1">Uncharacterized protein</fullName>
    </submittedName>
</protein>
<dbReference type="AlphaFoldDB" id="A0A8B6DCF0"/>
<name>A0A8B6DCF0_MYTGA</name>
<sequence>MPPDKNVFYRKCDKDVFDILQENIEHYSTLGTVAVIGDLNGRYTKSEVTFKEQCESCENGDKIHKSNADNPWFTDECKTLYIQYQNALDSFNKYRSDENRINFNLSKQKYKCCETRLKRHYKNQRGNMLLSLRKKNPKRFYKNFKKRKKRVINNISLDQFEEHVKKLMSKPPEVNVGTSDTPETVFEELDLPFTEKRT</sequence>